<feature type="region of interest" description="Disordered" evidence="15">
    <location>
        <begin position="83"/>
        <end position="112"/>
    </location>
</feature>
<evidence type="ECO:0000256" key="9">
    <source>
        <dbReference type="ARBA" id="ARBA00022982"/>
    </source>
</evidence>
<comment type="function">
    <text evidence="1">Accessory subunit of the mitochondrial membrane respiratory chain NADH dehydrogenase (Complex I), that is believed not to be involved in catalysis. Complex I functions in the transfer of electrons from NADH to the respiratory chain. The immediate electron acceptor for the enzyme is believed to be ubiquinone.</text>
</comment>
<dbReference type="PANTHER" id="PTHR12485">
    <property type="entry name" value="NADH-UBIQUINONE OXIDOREDUCTASE SUBUNIT B"/>
    <property type="match status" value="1"/>
</dbReference>
<evidence type="ECO:0000256" key="11">
    <source>
        <dbReference type="ARBA" id="ARBA00023128"/>
    </source>
</evidence>
<dbReference type="Pfam" id="PF07347">
    <property type="entry name" value="CI-B14_5a"/>
    <property type="match status" value="1"/>
</dbReference>
<keyword evidence="17" id="KW-1185">Reference proteome</keyword>
<dbReference type="GO" id="GO:0005743">
    <property type="term" value="C:mitochondrial inner membrane"/>
    <property type="evidence" value="ECO:0007669"/>
    <property type="project" value="UniProtKB-SubCell"/>
</dbReference>
<comment type="similarity">
    <text evidence="3">Belongs to the complex I NDUFA7 subunit family.</text>
</comment>
<feature type="compositionally biased region" description="Polar residues" evidence="15">
    <location>
        <begin position="83"/>
        <end position="94"/>
    </location>
</feature>
<dbReference type="GO" id="GO:0006120">
    <property type="term" value="P:mitochondrial electron transport, NADH to ubiquinone"/>
    <property type="evidence" value="ECO:0007669"/>
    <property type="project" value="TreeGrafter"/>
</dbReference>
<sequence>MSYTVKPRDVSPLVKKLRNFLLGREHKNALRFGEGLSARTQPPPDLPEGPAHKLAANYYYARDGRREVKHPAVLADETPVISAGSSQAITSGSAASERPRKPPVPGRIWQWD</sequence>
<dbReference type="AlphaFoldDB" id="A0AAD8EJF9"/>
<dbReference type="InterPro" id="IPR009947">
    <property type="entry name" value="NDUA7"/>
</dbReference>
<evidence type="ECO:0000256" key="7">
    <source>
        <dbReference type="ARBA" id="ARBA00022660"/>
    </source>
</evidence>
<keyword evidence="11" id="KW-0496">Mitochondrion</keyword>
<keyword evidence="8" id="KW-0999">Mitochondrion inner membrane</keyword>
<keyword evidence="6" id="KW-0813">Transport</keyword>
<evidence type="ECO:0000256" key="1">
    <source>
        <dbReference type="ARBA" id="ARBA00003195"/>
    </source>
</evidence>
<evidence type="ECO:0000256" key="6">
    <source>
        <dbReference type="ARBA" id="ARBA00022448"/>
    </source>
</evidence>
<evidence type="ECO:0000256" key="4">
    <source>
        <dbReference type="ARBA" id="ARBA00011533"/>
    </source>
</evidence>
<evidence type="ECO:0000256" key="10">
    <source>
        <dbReference type="ARBA" id="ARBA00022990"/>
    </source>
</evidence>
<comment type="subcellular location">
    <subcellularLocation>
        <location evidence="2">Mitochondrion inner membrane</location>
        <topology evidence="2">Peripheral membrane protein</topology>
        <orientation evidence="2">Matrix side</orientation>
    </subcellularLocation>
</comment>
<evidence type="ECO:0000256" key="2">
    <source>
        <dbReference type="ARBA" id="ARBA00004443"/>
    </source>
</evidence>
<evidence type="ECO:0000313" key="16">
    <source>
        <dbReference type="EMBL" id="KAJ9592436.1"/>
    </source>
</evidence>
<keyword evidence="12" id="KW-0472">Membrane</keyword>
<evidence type="ECO:0000256" key="12">
    <source>
        <dbReference type="ARBA" id="ARBA00023136"/>
    </source>
</evidence>
<dbReference type="EMBL" id="JASPKZ010003835">
    <property type="protein sequence ID" value="KAJ9592436.1"/>
    <property type="molecule type" value="Genomic_DNA"/>
</dbReference>
<accession>A0AAD8EJF9</accession>
<evidence type="ECO:0000256" key="8">
    <source>
        <dbReference type="ARBA" id="ARBA00022792"/>
    </source>
</evidence>
<dbReference type="PANTHER" id="PTHR12485:SF1">
    <property type="entry name" value="NADH DEHYDROGENASE [UBIQUINONE] 1 ALPHA SUBCOMPLEX SUBUNIT 7"/>
    <property type="match status" value="1"/>
</dbReference>
<evidence type="ECO:0000256" key="3">
    <source>
        <dbReference type="ARBA" id="ARBA00005482"/>
    </source>
</evidence>
<evidence type="ECO:0000256" key="14">
    <source>
        <dbReference type="ARBA" id="ARBA00033401"/>
    </source>
</evidence>
<evidence type="ECO:0000256" key="13">
    <source>
        <dbReference type="ARBA" id="ARBA00030360"/>
    </source>
</evidence>
<evidence type="ECO:0000256" key="5">
    <source>
        <dbReference type="ARBA" id="ARBA00016383"/>
    </source>
</evidence>
<keyword evidence="10" id="KW-0007">Acetylation</keyword>
<reference evidence="16" key="2">
    <citation type="submission" date="2023-05" db="EMBL/GenBank/DDBJ databases">
        <authorList>
            <person name="Fouks B."/>
        </authorList>
    </citation>
    <scope>NUCLEOTIDE SEQUENCE</scope>
    <source>
        <strain evidence="16">Stay&amp;Tobe</strain>
        <tissue evidence="16">Testes</tissue>
    </source>
</reference>
<comment type="caution">
    <text evidence="16">The sequence shown here is derived from an EMBL/GenBank/DDBJ whole genome shotgun (WGS) entry which is preliminary data.</text>
</comment>
<keyword evidence="9" id="KW-0249">Electron transport</keyword>
<name>A0AAD8EJF9_DIPPU</name>
<keyword evidence="7" id="KW-0679">Respiratory chain</keyword>
<protein>
    <recommendedName>
        <fullName evidence="5">NADH dehydrogenase [ubiquinone] 1 alpha subcomplex subunit 7</fullName>
    </recommendedName>
    <alternativeName>
        <fullName evidence="14">Complex I-B14.5a</fullName>
    </alternativeName>
    <alternativeName>
        <fullName evidence="13">NADH-ubiquinone oxidoreductase subunit B14.5a</fullName>
    </alternativeName>
</protein>
<reference evidence="16" key="1">
    <citation type="journal article" date="2023" name="IScience">
        <title>Live-bearing cockroach genome reveals convergent evolutionary mechanisms linked to viviparity in insects and beyond.</title>
        <authorList>
            <person name="Fouks B."/>
            <person name="Harrison M.C."/>
            <person name="Mikhailova A.A."/>
            <person name="Marchal E."/>
            <person name="English S."/>
            <person name="Carruthers M."/>
            <person name="Jennings E.C."/>
            <person name="Chiamaka E.L."/>
            <person name="Frigard R.A."/>
            <person name="Pippel M."/>
            <person name="Attardo G.M."/>
            <person name="Benoit J.B."/>
            <person name="Bornberg-Bauer E."/>
            <person name="Tobe S.S."/>
        </authorList>
    </citation>
    <scope>NUCLEOTIDE SEQUENCE</scope>
    <source>
        <strain evidence="16">Stay&amp;Tobe</strain>
    </source>
</reference>
<evidence type="ECO:0000313" key="17">
    <source>
        <dbReference type="Proteomes" id="UP001233999"/>
    </source>
</evidence>
<comment type="subunit">
    <text evidence="4">Complex I is composed of 45 different subunits.</text>
</comment>
<evidence type="ECO:0000256" key="15">
    <source>
        <dbReference type="SAM" id="MobiDB-lite"/>
    </source>
</evidence>
<dbReference type="Proteomes" id="UP001233999">
    <property type="component" value="Unassembled WGS sequence"/>
</dbReference>
<gene>
    <name evidence="16" type="ORF">L9F63_015852</name>
</gene>
<proteinExistence type="inferred from homology"/>
<organism evidence="16 17">
    <name type="scientific">Diploptera punctata</name>
    <name type="common">Pacific beetle cockroach</name>
    <dbReference type="NCBI Taxonomy" id="6984"/>
    <lineage>
        <taxon>Eukaryota</taxon>
        <taxon>Metazoa</taxon>
        <taxon>Ecdysozoa</taxon>
        <taxon>Arthropoda</taxon>
        <taxon>Hexapoda</taxon>
        <taxon>Insecta</taxon>
        <taxon>Pterygota</taxon>
        <taxon>Neoptera</taxon>
        <taxon>Polyneoptera</taxon>
        <taxon>Dictyoptera</taxon>
        <taxon>Blattodea</taxon>
        <taxon>Blaberoidea</taxon>
        <taxon>Blaberidae</taxon>
        <taxon>Diplopterinae</taxon>
        <taxon>Diploptera</taxon>
    </lineage>
</organism>